<dbReference type="EMBL" id="LR798200">
    <property type="protein sequence ID" value="CAB5162407.1"/>
    <property type="molecule type" value="Genomic_DNA"/>
</dbReference>
<sequence length="93" mass="10426">MIQLTLPFGPRAVEISAKVLQTALVCARPKSSLLVRIVPRGSRAVVLTDHEVELVRQVHEMGGITLRELAEKFEVSKSSIHYIVTYQRRPYAA</sequence>
<gene>
    <name evidence="1" type="ORF">UFOVP152_26</name>
</gene>
<accession>A0A6J7WBH3</accession>
<protein>
    <submittedName>
        <fullName evidence="1">Uncharacterized protein</fullName>
    </submittedName>
</protein>
<reference evidence="1" key="1">
    <citation type="submission" date="2020-05" db="EMBL/GenBank/DDBJ databases">
        <authorList>
            <person name="Chiriac C."/>
            <person name="Salcher M."/>
            <person name="Ghai R."/>
            <person name="Kavagutti S V."/>
        </authorList>
    </citation>
    <scope>NUCLEOTIDE SEQUENCE</scope>
</reference>
<evidence type="ECO:0000313" key="1">
    <source>
        <dbReference type="EMBL" id="CAB5162407.1"/>
    </source>
</evidence>
<name>A0A6J7WBH3_9CAUD</name>
<organism evidence="1">
    <name type="scientific">uncultured Caudovirales phage</name>
    <dbReference type="NCBI Taxonomy" id="2100421"/>
    <lineage>
        <taxon>Viruses</taxon>
        <taxon>Duplodnaviria</taxon>
        <taxon>Heunggongvirae</taxon>
        <taxon>Uroviricota</taxon>
        <taxon>Caudoviricetes</taxon>
        <taxon>Peduoviridae</taxon>
        <taxon>Maltschvirus</taxon>
        <taxon>Maltschvirus maltsch</taxon>
    </lineage>
</organism>
<proteinExistence type="predicted"/>